<feature type="compositionally biased region" description="Basic and acidic residues" evidence="3">
    <location>
        <begin position="467"/>
        <end position="477"/>
    </location>
</feature>
<feature type="compositionally biased region" description="Polar residues" evidence="3">
    <location>
        <begin position="1"/>
        <end position="13"/>
    </location>
</feature>
<dbReference type="InterPro" id="IPR011990">
    <property type="entry name" value="TPR-like_helical_dom_sf"/>
</dbReference>
<dbReference type="Pfam" id="PF10516">
    <property type="entry name" value="SHNi-TPR"/>
    <property type="match status" value="1"/>
</dbReference>
<reference evidence="5" key="1">
    <citation type="submission" date="2021-03" db="EMBL/GenBank/DDBJ databases">
        <authorList>
            <person name="Tagirdzhanova G."/>
        </authorList>
    </citation>
    <scope>NUCLEOTIDE SEQUENCE</scope>
</reference>
<name>A0A8H3IAZ1_9LECA</name>
<dbReference type="GO" id="GO:0034080">
    <property type="term" value="P:CENP-A containing chromatin assembly"/>
    <property type="evidence" value="ECO:0007669"/>
    <property type="project" value="TreeGrafter"/>
</dbReference>
<gene>
    <name evidence="5" type="ORF">GOMPHAMPRED_006808</name>
</gene>
<organism evidence="5 6">
    <name type="scientific">Gomphillus americanus</name>
    <dbReference type="NCBI Taxonomy" id="1940652"/>
    <lineage>
        <taxon>Eukaryota</taxon>
        <taxon>Fungi</taxon>
        <taxon>Dikarya</taxon>
        <taxon>Ascomycota</taxon>
        <taxon>Pezizomycotina</taxon>
        <taxon>Lecanoromycetes</taxon>
        <taxon>OSLEUM clade</taxon>
        <taxon>Ostropomycetidae</taxon>
        <taxon>Ostropales</taxon>
        <taxon>Graphidaceae</taxon>
        <taxon>Gomphilloideae</taxon>
        <taxon>Gomphillus</taxon>
    </lineage>
</organism>
<evidence type="ECO:0000313" key="6">
    <source>
        <dbReference type="Proteomes" id="UP000664169"/>
    </source>
</evidence>
<dbReference type="PANTHER" id="PTHR15081">
    <property type="entry name" value="NUCLEAR AUTOANTIGENIC SPERM PROTEIN NASP -RELATED"/>
    <property type="match status" value="1"/>
</dbReference>
<dbReference type="SUPFAM" id="SSF48452">
    <property type="entry name" value="TPR-like"/>
    <property type="match status" value="1"/>
</dbReference>
<feature type="region of interest" description="Disordered" evidence="3">
    <location>
        <begin position="408"/>
        <end position="494"/>
    </location>
</feature>
<dbReference type="EMBL" id="CAJPDQ010000005">
    <property type="protein sequence ID" value="CAF9909575.1"/>
    <property type="molecule type" value="Genomic_DNA"/>
</dbReference>
<dbReference type="GO" id="GO:0006335">
    <property type="term" value="P:DNA replication-dependent chromatin assembly"/>
    <property type="evidence" value="ECO:0007669"/>
    <property type="project" value="TreeGrafter"/>
</dbReference>
<feature type="domain" description="Tetratricopeptide SHNi-TPR" evidence="4">
    <location>
        <begin position="231"/>
        <end position="268"/>
    </location>
</feature>
<dbReference type="InterPro" id="IPR051730">
    <property type="entry name" value="NASP-like"/>
</dbReference>
<evidence type="ECO:0000259" key="4">
    <source>
        <dbReference type="Pfam" id="PF10516"/>
    </source>
</evidence>
<dbReference type="OrthoDB" id="5587616at2759"/>
<dbReference type="Gene3D" id="1.25.40.10">
    <property type="entry name" value="Tetratricopeptide repeat domain"/>
    <property type="match status" value="1"/>
</dbReference>
<feature type="compositionally biased region" description="Acidic residues" evidence="3">
    <location>
        <begin position="165"/>
        <end position="187"/>
    </location>
</feature>
<dbReference type="AlphaFoldDB" id="A0A8H3IAZ1"/>
<accession>A0A8H3IAZ1</accession>
<protein>
    <recommendedName>
        <fullName evidence="4">Tetratricopeptide SHNi-TPR domain-containing protein</fullName>
    </recommendedName>
</protein>
<feature type="compositionally biased region" description="Polar residues" evidence="3">
    <location>
        <begin position="442"/>
        <end position="458"/>
    </location>
</feature>
<feature type="compositionally biased region" description="Polar residues" evidence="3">
    <location>
        <begin position="408"/>
        <end position="422"/>
    </location>
</feature>
<sequence>MSNDTAAPAASSTKAEDSTVPPDGREIAKDDDDLPTLLAEATAAYSQKHYREAAELYSRATELQAEQNGEMSTKNAELLYLYGRCLYHVAIEKSDVLGEKVAGEKPKEKVSKKIANGNDVHENEDDRIAEEGVAAIANGDANDANGGEESKPSATKPYFQFTGDENFDDSEEEAEADDGEADGQEAEEDELMNAFEILDLTRVLLQRQLEELQENDTKDQDAIIRIKERLADTHDLQGEISLEGEQFLAAVNDFRAALAIKQELHPPESSYLAELHFKHSLALEFASVTQPKDTSGEVDPNQVSIVDEAMREEAAKEMEAAISSCKQRITKEEAALAAGSEILLPGRKEKVTQKSINDVKEMVADMEQRLIELRQPPVSINDPRGTGALDGATPLNGILGAILGETASQQKQRLEEASQQAKDITGLVRKKQKKNPEEQAPGRSNQQPPNGFVSSSDLESSKPGTKRKIEFAEEKTAESTSSKKARVEDDDGES</sequence>
<keyword evidence="6" id="KW-1185">Reference proteome</keyword>
<dbReference type="GO" id="GO:0042393">
    <property type="term" value="F:histone binding"/>
    <property type="evidence" value="ECO:0007669"/>
    <property type="project" value="TreeGrafter"/>
</dbReference>
<feature type="region of interest" description="Disordered" evidence="3">
    <location>
        <begin position="139"/>
        <end position="187"/>
    </location>
</feature>
<comment type="caution">
    <text evidence="5">The sequence shown here is derived from an EMBL/GenBank/DDBJ whole genome shotgun (WGS) entry which is preliminary data.</text>
</comment>
<feature type="region of interest" description="Disordered" evidence="3">
    <location>
        <begin position="1"/>
        <end position="34"/>
    </location>
</feature>
<dbReference type="PANTHER" id="PTHR15081:SF1">
    <property type="entry name" value="NUCLEAR AUTOANTIGENIC SPERM PROTEIN"/>
    <property type="match status" value="1"/>
</dbReference>
<keyword evidence="1" id="KW-0677">Repeat</keyword>
<dbReference type="InterPro" id="IPR019544">
    <property type="entry name" value="Tetratricopeptide_SHNi-TPR_dom"/>
</dbReference>
<keyword evidence="2" id="KW-0802">TPR repeat</keyword>
<dbReference type="GO" id="GO:0005654">
    <property type="term" value="C:nucleoplasm"/>
    <property type="evidence" value="ECO:0007669"/>
    <property type="project" value="TreeGrafter"/>
</dbReference>
<evidence type="ECO:0000313" key="5">
    <source>
        <dbReference type="EMBL" id="CAF9909575.1"/>
    </source>
</evidence>
<evidence type="ECO:0000256" key="3">
    <source>
        <dbReference type="SAM" id="MobiDB-lite"/>
    </source>
</evidence>
<evidence type="ECO:0000256" key="1">
    <source>
        <dbReference type="ARBA" id="ARBA00022737"/>
    </source>
</evidence>
<evidence type="ECO:0000256" key="2">
    <source>
        <dbReference type="ARBA" id="ARBA00022803"/>
    </source>
</evidence>
<dbReference type="Proteomes" id="UP000664169">
    <property type="component" value="Unassembled WGS sequence"/>
</dbReference>
<proteinExistence type="predicted"/>